<sequence>MNKGLSFGLVAVSVLSLVACSGKREKEVKQEKTTTVTTMSSQTTTTTTASQPGVWSADKGRQLHDYIINTWGPALGQGYVEYTPTSPGNFYGVSVPNGLMGHSLSMVPDFSGLTPKLVWSADGNHQPGETALVAVFSDIETTVYPSSHLYFFTYQDGVGKVWITEQNQGNSENQLYFRETQNVDLRNFYVGLVGGGTGQTSATTQATPSSSQTALTSDQAGRWAAAHKASEYGAPYTREDFAYRVTPADQSSDGLVAIQVLENHNSENMKCVGAASGVSSSSSFYRINAKGELEKMDATSGVYQIVSQTYFE</sequence>
<dbReference type="Pfam" id="PF15983">
    <property type="entry name" value="DUF4767"/>
    <property type="match status" value="1"/>
</dbReference>
<dbReference type="RefSeq" id="WP_380427340.1">
    <property type="nucleotide sequence ID" value="NZ_JBHRZV010000050.1"/>
</dbReference>
<feature type="domain" description="DUF4767" evidence="1">
    <location>
        <begin position="54"/>
        <end position="189"/>
    </location>
</feature>
<protein>
    <submittedName>
        <fullName evidence="2">DUF4767 domain-containing protein</fullName>
    </submittedName>
</protein>
<evidence type="ECO:0000313" key="2">
    <source>
        <dbReference type="EMBL" id="MFC3928617.1"/>
    </source>
</evidence>
<accession>A0ABV8CX35</accession>
<evidence type="ECO:0000313" key="3">
    <source>
        <dbReference type="Proteomes" id="UP001595807"/>
    </source>
</evidence>
<proteinExistence type="predicted"/>
<dbReference type="EMBL" id="JBHRZV010000050">
    <property type="protein sequence ID" value="MFC3928617.1"/>
    <property type="molecule type" value="Genomic_DNA"/>
</dbReference>
<evidence type="ECO:0000259" key="1">
    <source>
        <dbReference type="Pfam" id="PF15983"/>
    </source>
</evidence>
<dbReference type="InterPro" id="IPR031927">
    <property type="entry name" value="DUF4767"/>
</dbReference>
<comment type="caution">
    <text evidence="2">The sequence shown here is derived from an EMBL/GenBank/DDBJ whole genome shotgun (WGS) entry which is preliminary data.</text>
</comment>
<gene>
    <name evidence="2" type="ORF">ACFORF_08590</name>
</gene>
<dbReference type="Proteomes" id="UP001595807">
    <property type="component" value="Unassembled WGS sequence"/>
</dbReference>
<organism evidence="2 3">
    <name type="scientific">Streptococcus caprae</name>
    <dbReference type="NCBI Taxonomy" id="1640501"/>
    <lineage>
        <taxon>Bacteria</taxon>
        <taxon>Bacillati</taxon>
        <taxon>Bacillota</taxon>
        <taxon>Bacilli</taxon>
        <taxon>Lactobacillales</taxon>
        <taxon>Streptococcaceae</taxon>
        <taxon>Streptococcus</taxon>
    </lineage>
</organism>
<keyword evidence="3" id="KW-1185">Reference proteome</keyword>
<reference evidence="3" key="1">
    <citation type="journal article" date="2019" name="Int. J. Syst. Evol. Microbiol.">
        <title>The Global Catalogue of Microorganisms (GCM) 10K type strain sequencing project: providing services to taxonomists for standard genome sequencing and annotation.</title>
        <authorList>
            <consortium name="The Broad Institute Genomics Platform"/>
            <consortium name="The Broad Institute Genome Sequencing Center for Infectious Disease"/>
            <person name="Wu L."/>
            <person name="Ma J."/>
        </authorList>
    </citation>
    <scope>NUCLEOTIDE SEQUENCE [LARGE SCALE GENOMIC DNA]</scope>
    <source>
        <strain evidence="3">CCUG 67170</strain>
    </source>
</reference>
<name>A0ABV8CX35_9STRE</name>
<dbReference type="PROSITE" id="PS51257">
    <property type="entry name" value="PROKAR_LIPOPROTEIN"/>
    <property type="match status" value="1"/>
</dbReference>